<feature type="region of interest" description="Disordered" evidence="1">
    <location>
        <begin position="55"/>
        <end position="78"/>
    </location>
</feature>
<reference evidence="3" key="1">
    <citation type="submission" date="2022-11" db="UniProtKB">
        <authorList>
            <consortium name="WormBaseParasite"/>
        </authorList>
    </citation>
    <scope>IDENTIFICATION</scope>
</reference>
<sequence length="78" mass="8477">MVEVGQKIKNVNSQCLKTGCPGTDILAGAAALVPGQTYNELTYTSPVSLACSTDQKLKNEEDTVERQQALTDDYRKIN</sequence>
<evidence type="ECO:0000256" key="1">
    <source>
        <dbReference type="SAM" id="MobiDB-lite"/>
    </source>
</evidence>
<organism evidence="2 3">
    <name type="scientific">Romanomermis culicivorax</name>
    <name type="common">Nematode worm</name>
    <dbReference type="NCBI Taxonomy" id="13658"/>
    <lineage>
        <taxon>Eukaryota</taxon>
        <taxon>Metazoa</taxon>
        <taxon>Ecdysozoa</taxon>
        <taxon>Nematoda</taxon>
        <taxon>Enoplea</taxon>
        <taxon>Dorylaimia</taxon>
        <taxon>Mermithida</taxon>
        <taxon>Mermithoidea</taxon>
        <taxon>Mermithidae</taxon>
        <taxon>Romanomermis</taxon>
    </lineage>
</organism>
<feature type="compositionally biased region" description="Basic and acidic residues" evidence="1">
    <location>
        <begin position="55"/>
        <end position="65"/>
    </location>
</feature>
<evidence type="ECO:0000313" key="3">
    <source>
        <dbReference type="WBParaSite" id="nRc.2.0.1.t00713-RA"/>
    </source>
</evidence>
<keyword evidence="2" id="KW-1185">Reference proteome</keyword>
<protein>
    <submittedName>
        <fullName evidence="3">Uncharacterized protein</fullName>
    </submittedName>
</protein>
<name>A0A915HGH2_ROMCU</name>
<dbReference type="Proteomes" id="UP000887565">
    <property type="component" value="Unplaced"/>
</dbReference>
<dbReference type="AlphaFoldDB" id="A0A915HGH2"/>
<proteinExistence type="predicted"/>
<accession>A0A915HGH2</accession>
<dbReference type="WBParaSite" id="nRc.2.0.1.t00713-RA">
    <property type="protein sequence ID" value="nRc.2.0.1.t00713-RA"/>
    <property type="gene ID" value="nRc.2.0.1.g00713"/>
</dbReference>
<evidence type="ECO:0000313" key="2">
    <source>
        <dbReference type="Proteomes" id="UP000887565"/>
    </source>
</evidence>